<gene>
    <name evidence="3" type="ORF">J2TS6_03830</name>
</gene>
<dbReference type="InterPro" id="IPR017853">
    <property type="entry name" value="GH"/>
</dbReference>
<evidence type="ECO:0000313" key="3">
    <source>
        <dbReference type="EMBL" id="GIO29242.1"/>
    </source>
</evidence>
<feature type="region of interest" description="Disordered" evidence="1">
    <location>
        <begin position="238"/>
        <end position="273"/>
    </location>
</feature>
<dbReference type="InterPro" id="IPR036116">
    <property type="entry name" value="FN3_sf"/>
</dbReference>
<protein>
    <recommendedName>
        <fullName evidence="2">Fibronectin type-III domain-containing protein</fullName>
    </recommendedName>
</protein>
<dbReference type="SUPFAM" id="SSF51445">
    <property type="entry name" value="(Trans)glycosidases"/>
    <property type="match status" value="1"/>
</dbReference>
<organism evidence="3 4">
    <name type="scientific">Paenibacillus albilobatus</name>
    <dbReference type="NCBI Taxonomy" id="2716884"/>
    <lineage>
        <taxon>Bacteria</taxon>
        <taxon>Bacillati</taxon>
        <taxon>Bacillota</taxon>
        <taxon>Bacilli</taxon>
        <taxon>Bacillales</taxon>
        <taxon>Paenibacillaceae</taxon>
        <taxon>Paenibacillus</taxon>
    </lineage>
</organism>
<feature type="domain" description="Fibronectin type-III" evidence="2">
    <location>
        <begin position="600"/>
        <end position="698"/>
    </location>
</feature>
<keyword evidence="4" id="KW-1185">Reference proteome</keyword>
<evidence type="ECO:0000313" key="4">
    <source>
        <dbReference type="Proteomes" id="UP000679779"/>
    </source>
</evidence>
<dbReference type="Gene3D" id="2.60.40.10">
    <property type="entry name" value="Immunoglobulins"/>
    <property type="match status" value="2"/>
</dbReference>
<name>A0A919XE88_9BACL</name>
<dbReference type="PROSITE" id="PS50853">
    <property type="entry name" value="FN3"/>
    <property type="match status" value="1"/>
</dbReference>
<dbReference type="EMBL" id="BORQ01000001">
    <property type="protein sequence ID" value="GIO29242.1"/>
    <property type="molecule type" value="Genomic_DNA"/>
</dbReference>
<evidence type="ECO:0000256" key="1">
    <source>
        <dbReference type="SAM" id="MobiDB-lite"/>
    </source>
</evidence>
<dbReference type="Proteomes" id="UP000679779">
    <property type="component" value="Unassembled WGS sequence"/>
</dbReference>
<sequence length="802" mass="86744">MAAKQGQVMSRTRKKVSSKLGICLVLVVLLLFPCIPPASVSAAGQITIDQAGPGGPLGPGITRLTGTYGGVYDIEVAVNGDSVESAHMEGEEAGSWYADVDLSPYDGQVEIVARGKDAATRYVVWSSFMQIEVDNPKTNKPQVRVTSPTEQETAQGEVAVVVEATGKNGIALVQVRINGGEWKDANPAHSGYSLSWDTQAVTGRINSLEARAEDVHGNVGYSRTVYVKSGVSVEMGNRNSAAPDAEVGTAEAGDGESANEFGNEKNGVLNGEGAAPKVTRDVYSQDRALWIWENESYPLVLNPGARTVLDAMSSDTSTFGQDPIRTWYLAVGKYNGLRMLEDKRAELREFIAWAHDRGYQVQALIAGGTTPPYFGAYERYRQQAVAEFEMILNYNLSSAERERFDGVNIDTEPYSLPDFKSDKPSVQLQYLDMLKALMERKAASGLSLHVGAAIPRWFDTSADATDISWNGSLKPLSEHVQDMLDYISIMDYRDQADGTVGIIDQARGEMEYANKIGKPQSVVIGVETKDIADGGDPETISFNEEGRLYMEAELDKVYAAFEGNAAFGGIAVHHYDSLRRLPSVWGPGAVYWQAPPDAEPPTAVSGELRATAFDHQRIDVAYGPAEDNAAVQEYRIYRGTNPNFPLDEAHLAGVSTRLVFRDVGLLPDTKYVYKIAAVDTSGNEGPPSDPIKAKTLHTSLKPMIVSKMETKYDGTKATVTLQVADLKTGKAVPAKVGGRFTYMAGKYVNGTANAAGSFTASSENVLSPSGMIGFAPRQVTAPGYYWAQAYDIKDGSSVRWGD</sequence>
<dbReference type="Gene3D" id="3.20.20.80">
    <property type="entry name" value="Glycosidases"/>
    <property type="match status" value="1"/>
</dbReference>
<comment type="caution">
    <text evidence="3">The sequence shown here is derived from an EMBL/GenBank/DDBJ whole genome shotgun (WGS) entry which is preliminary data.</text>
</comment>
<dbReference type="RefSeq" id="WP_236575394.1">
    <property type="nucleotide sequence ID" value="NZ_BORQ01000001.1"/>
</dbReference>
<evidence type="ECO:0000259" key="2">
    <source>
        <dbReference type="PROSITE" id="PS50853"/>
    </source>
</evidence>
<dbReference type="Pfam" id="PF17957">
    <property type="entry name" value="Big_7"/>
    <property type="match status" value="1"/>
</dbReference>
<dbReference type="AlphaFoldDB" id="A0A919XE88"/>
<reference evidence="3" key="1">
    <citation type="submission" date="2021-03" db="EMBL/GenBank/DDBJ databases">
        <title>Antimicrobial resistance genes in bacteria isolated from Japanese honey, and their potential for conferring macrolide and lincosamide resistance in the American foulbrood pathogen Paenibacillus larvae.</title>
        <authorList>
            <person name="Okamoto M."/>
            <person name="Kumagai M."/>
            <person name="Kanamori H."/>
            <person name="Takamatsu D."/>
        </authorList>
    </citation>
    <scope>NUCLEOTIDE SEQUENCE</scope>
    <source>
        <strain evidence="3">J2TS6</strain>
    </source>
</reference>
<proteinExistence type="predicted"/>
<dbReference type="SUPFAM" id="SSF49265">
    <property type="entry name" value="Fibronectin type III"/>
    <property type="match status" value="1"/>
</dbReference>
<accession>A0A919XE88</accession>
<dbReference type="InterPro" id="IPR003961">
    <property type="entry name" value="FN3_dom"/>
</dbReference>
<dbReference type="InterPro" id="IPR013783">
    <property type="entry name" value="Ig-like_fold"/>
</dbReference>
<dbReference type="CDD" id="cd00063">
    <property type="entry name" value="FN3"/>
    <property type="match status" value="1"/>
</dbReference>